<proteinExistence type="predicted"/>
<dbReference type="Proteomes" id="UP001470230">
    <property type="component" value="Unassembled WGS sequence"/>
</dbReference>
<feature type="region of interest" description="Disordered" evidence="1">
    <location>
        <begin position="1"/>
        <end position="41"/>
    </location>
</feature>
<organism evidence="2 3">
    <name type="scientific">Tritrichomonas musculus</name>
    <dbReference type="NCBI Taxonomy" id="1915356"/>
    <lineage>
        <taxon>Eukaryota</taxon>
        <taxon>Metamonada</taxon>
        <taxon>Parabasalia</taxon>
        <taxon>Tritrichomonadida</taxon>
        <taxon>Tritrichomonadidae</taxon>
        <taxon>Tritrichomonas</taxon>
    </lineage>
</organism>
<feature type="compositionally biased region" description="Basic residues" evidence="1">
    <location>
        <begin position="26"/>
        <end position="41"/>
    </location>
</feature>
<accession>A0ABR2JYK3</accession>
<protein>
    <recommendedName>
        <fullName evidence="4">Transmembrane protein</fullName>
    </recommendedName>
</protein>
<gene>
    <name evidence="2" type="ORF">M9Y10_043037</name>
</gene>
<comment type="caution">
    <text evidence="2">The sequence shown here is derived from an EMBL/GenBank/DDBJ whole genome shotgun (WGS) entry which is preliminary data.</text>
</comment>
<reference evidence="2 3" key="1">
    <citation type="submission" date="2024-04" db="EMBL/GenBank/DDBJ databases">
        <title>Tritrichomonas musculus Genome.</title>
        <authorList>
            <person name="Alves-Ferreira E."/>
            <person name="Grigg M."/>
            <person name="Lorenzi H."/>
            <person name="Galac M."/>
        </authorList>
    </citation>
    <scope>NUCLEOTIDE SEQUENCE [LARGE SCALE GENOMIC DNA]</scope>
    <source>
        <strain evidence="2 3">EAF2021</strain>
    </source>
</reference>
<dbReference type="EMBL" id="JAPFFF010000008">
    <property type="protein sequence ID" value="KAK8883935.1"/>
    <property type="molecule type" value="Genomic_DNA"/>
</dbReference>
<name>A0ABR2JYK3_9EUKA</name>
<evidence type="ECO:0000256" key="1">
    <source>
        <dbReference type="SAM" id="MobiDB-lite"/>
    </source>
</evidence>
<keyword evidence="3" id="KW-1185">Reference proteome</keyword>
<evidence type="ECO:0000313" key="3">
    <source>
        <dbReference type="Proteomes" id="UP001470230"/>
    </source>
</evidence>
<evidence type="ECO:0000313" key="2">
    <source>
        <dbReference type="EMBL" id="KAK8883935.1"/>
    </source>
</evidence>
<sequence>MEEMKRRSTTLGIDNGDDGDDNDVKHVKKSSKKKDNIKRKVLNHPNLLRRNLRMKPKKLKMVIFIPSLTIPFKISKRKSYFIFTYIFQVQNDVFHLIDVDIAIDKDK</sequence>
<evidence type="ECO:0008006" key="4">
    <source>
        <dbReference type="Google" id="ProtNLM"/>
    </source>
</evidence>